<dbReference type="EC" id="4.2.-.-" evidence="4"/>
<dbReference type="CDD" id="cd00002">
    <property type="entry name" value="YbaK_deacylase"/>
    <property type="match status" value="1"/>
</dbReference>
<proteinExistence type="inferred from homology"/>
<feature type="domain" description="YbaK/aminoacyl-tRNA synthetase-associated" evidence="5">
    <location>
        <begin position="34"/>
        <end position="142"/>
    </location>
</feature>
<evidence type="ECO:0000256" key="2">
    <source>
        <dbReference type="ARBA" id="ARBA00022917"/>
    </source>
</evidence>
<dbReference type="AlphaFoldDB" id="A0AAE4YBM7"/>
<dbReference type="GO" id="GO:0016829">
    <property type="term" value="F:lyase activity"/>
    <property type="evidence" value="ECO:0007669"/>
    <property type="project" value="UniProtKB-KW"/>
</dbReference>
<organism evidence="6 7">
    <name type="scientific">Stagnihabitans tardus</name>
    <dbReference type="NCBI Taxonomy" id="2699202"/>
    <lineage>
        <taxon>Bacteria</taxon>
        <taxon>Pseudomonadati</taxon>
        <taxon>Pseudomonadota</taxon>
        <taxon>Alphaproteobacteria</taxon>
        <taxon>Rhodobacterales</taxon>
        <taxon>Paracoccaceae</taxon>
        <taxon>Stagnihabitans</taxon>
    </lineage>
</organism>
<dbReference type="EMBL" id="JAABNR010000003">
    <property type="protein sequence ID" value="NBZ86685.1"/>
    <property type="molecule type" value="Genomic_DNA"/>
</dbReference>
<accession>A0AAE4YBM7</accession>
<dbReference type="GO" id="GO:0002161">
    <property type="term" value="F:aminoacyl-tRNA deacylase activity"/>
    <property type="evidence" value="ECO:0007669"/>
    <property type="project" value="InterPro"/>
</dbReference>
<dbReference type="InterPro" id="IPR004369">
    <property type="entry name" value="Prolyl-tRNA_editing_YbaK/EbsC"/>
</dbReference>
<name>A0AAE4YBM7_9RHOB</name>
<gene>
    <name evidence="6" type="ORF">GV832_03755</name>
</gene>
<dbReference type="Proteomes" id="UP001193501">
    <property type="component" value="Unassembled WGS sequence"/>
</dbReference>
<dbReference type="GO" id="GO:0006412">
    <property type="term" value="P:translation"/>
    <property type="evidence" value="ECO:0007669"/>
    <property type="project" value="UniProtKB-KW"/>
</dbReference>
<keyword evidence="2 4" id="KW-0648">Protein biosynthesis</keyword>
<evidence type="ECO:0000256" key="3">
    <source>
        <dbReference type="ARBA" id="ARBA00023239"/>
    </source>
</evidence>
<dbReference type="SUPFAM" id="SSF55826">
    <property type="entry name" value="YbaK/ProRS associated domain"/>
    <property type="match status" value="1"/>
</dbReference>
<dbReference type="InterPro" id="IPR036754">
    <property type="entry name" value="YbaK/aa-tRNA-synt-asso_dom_sf"/>
</dbReference>
<dbReference type="PANTHER" id="PTHR30411:SF0">
    <property type="entry name" value="CYS-TRNA(PRO)_CYS-TRNA(CYS) DEACYLASE YBAK"/>
    <property type="match status" value="1"/>
</dbReference>
<dbReference type="Gene3D" id="3.90.960.10">
    <property type="entry name" value="YbaK/aminoacyl-tRNA synthetase-associated domain"/>
    <property type="match status" value="1"/>
</dbReference>
<evidence type="ECO:0000313" key="6">
    <source>
        <dbReference type="EMBL" id="NBZ86685.1"/>
    </source>
</evidence>
<evidence type="ECO:0000259" key="5">
    <source>
        <dbReference type="Pfam" id="PF04073"/>
    </source>
</evidence>
<dbReference type="PANTHER" id="PTHR30411">
    <property type="entry name" value="CYTOPLASMIC PROTEIN"/>
    <property type="match status" value="1"/>
</dbReference>
<dbReference type="Pfam" id="PF04073">
    <property type="entry name" value="tRNA_edit"/>
    <property type="match status" value="1"/>
</dbReference>
<reference evidence="6" key="1">
    <citation type="submission" date="2020-01" db="EMBL/GenBank/DDBJ databases">
        <authorList>
            <person name="Chen W.-M."/>
        </authorList>
    </citation>
    <scope>NUCLEOTIDE SEQUENCE</scope>
    <source>
        <strain evidence="6">CYK-10</strain>
    </source>
</reference>
<keyword evidence="3 4" id="KW-0456">Lyase</keyword>
<evidence type="ECO:0000256" key="4">
    <source>
        <dbReference type="PIRNR" id="PIRNR006181"/>
    </source>
</evidence>
<evidence type="ECO:0000313" key="7">
    <source>
        <dbReference type="Proteomes" id="UP001193501"/>
    </source>
</evidence>
<protein>
    <recommendedName>
        <fullName evidence="4">Cys-tRNA(Pro)/Cys-tRNA(Cys) deacylase</fullName>
        <ecNumber evidence="4">4.2.-.-</ecNumber>
    </recommendedName>
</protein>
<dbReference type="RefSeq" id="WP_168773503.1">
    <property type="nucleotide sequence ID" value="NZ_JAABNR010000003.1"/>
</dbReference>
<dbReference type="PIRSF" id="PIRSF006181">
    <property type="entry name" value="EbsC_YbaK"/>
    <property type="match status" value="1"/>
</dbReference>
<comment type="caution">
    <text evidence="6">The sequence shown here is derived from an EMBL/GenBank/DDBJ whole genome shotgun (WGS) entry which is preliminary data.</text>
</comment>
<evidence type="ECO:0000256" key="1">
    <source>
        <dbReference type="ARBA" id="ARBA00009798"/>
    </source>
</evidence>
<dbReference type="InterPro" id="IPR007214">
    <property type="entry name" value="YbaK/aa-tRNA-synth-assoc-dom"/>
</dbReference>
<comment type="similarity">
    <text evidence="1 4">Belongs to the prolyl-tRNA editing family. YbaK/EbsC subfamily.</text>
</comment>
<sequence>MASTPGLVFLTGKGVGFTLHPYDYDPKAEAVGLQAAAALGISPGVMLKTLMVEVDGKPCCCVIPSDRQLSMKKVASAFGGKAAEMMAVPKAEKMTGYKVGGISPFGQKRAVPTAFEVSACQAPRVWINAGQRGLLLGIAPGDALGACGAGALPLIA</sequence>
<keyword evidence="7" id="KW-1185">Reference proteome</keyword>